<keyword evidence="6" id="KW-1185">Reference proteome</keyword>
<dbReference type="PRINTS" id="PR00081">
    <property type="entry name" value="GDHRDH"/>
</dbReference>
<dbReference type="PROSITE" id="PS51257">
    <property type="entry name" value="PROKAR_LIPOPROTEIN"/>
    <property type="match status" value="1"/>
</dbReference>
<keyword evidence="1" id="KW-0521">NADP</keyword>
<dbReference type="InterPro" id="IPR036291">
    <property type="entry name" value="NAD(P)-bd_dom_sf"/>
</dbReference>
<evidence type="ECO:0000256" key="4">
    <source>
        <dbReference type="SAM" id="Phobius"/>
    </source>
</evidence>
<dbReference type="GO" id="GO:0005783">
    <property type="term" value="C:endoplasmic reticulum"/>
    <property type="evidence" value="ECO:0007669"/>
    <property type="project" value="TreeGrafter"/>
</dbReference>
<keyword evidence="4" id="KW-0812">Transmembrane</keyword>
<dbReference type="Pfam" id="PF00106">
    <property type="entry name" value="adh_short"/>
    <property type="match status" value="1"/>
</dbReference>
<dbReference type="Gene3D" id="3.40.50.720">
    <property type="entry name" value="NAD(P)-binding Rossmann-like Domain"/>
    <property type="match status" value="1"/>
</dbReference>
<evidence type="ECO:0000313" key="5">
    <source>
        <dbReference type="EMBL" id="KAK7359051.1"/>
    </source>
</evidence>
<dbReference type="CDD" id="cd05356">
    <property type="entry name" value="17beta-HSD1_like_SDR_c"/>
    <property type="match status" value="1"/>
</dbReference>
<gene>
    <name evidence="5" type="ORF">VNO77_00997</name>
</gene>
<reference evidence="5 6" key="1">
    <citation type="submission" date="2024-01" db="EMBL/GenBank/DDBJ databases">
        <title>The genomes of 5 underutilized Papilionoideae crops provide insights into root nodulation and disease resistanc.</title>
        <authorList>
            <person name="Jiang F."/>
        </authorList>
    </citation>
    <scope>NUCLEOTIDE SEQUENCE [LARGE SCALE GENOMIC DNA]</scope>
    <source>
        <strain evidence="5">LVBAO_FW01</strain>
        <tissue evidence="5">Leaves</tissue>
    </source>
</reference>
<evidence type="ECO:0000313" key="6">
    <source>
        <dbReference type="Proteomes" id="UP001367508"/>
    </source>
</evidence>
<keyword evidence="4" id="KW-1133">Transmembrane helix</keyword>
<organism evidence="5 6">
    <name type="scientific">Canavalia gladiata</name>
    <name type="common">Sword bean</name>
    <name type="synonym">Dolichos gladiatus</name>
    <dbReference type="NCBI Taxonomy" id="3824"/>
    <lineage>
        <taxon>Eukaryota</taxon>
        <taxon>Viridiplantae</taxon>
        <taxon>Streptophyta</taxon>
        <taxon>Embryophyta</taxon>
        <taxon>Tracheophyta</taxon>
        <taxon>Spermatophyta</taxon>
        <taxon>Magnoliopsida</taxon>
        <taxon>eudicotyledons</taxon>
        <taxon>Gunneridae</taxon>
        <taxon>Pentapetalae</taxon>
        <taxon>rosids</taxon>
        <taxon>fabids</taxon>
        <taxon>Fabales</taxon>
        <taxon>Fabaceae</taxon>
        <taxon>Papilionoideae</taxon>
        <taxon>50 kb inversion clade</taxon>
        <taxon>NPAAA clade</taxon>
        <taxon>indigoferoid/millettioid clade</taxon>
        <taxon>Phaseoleae</taxon>
        <taxon>Canavalia</taxon>
    </lineage>
</organism>
<dbReference type="FunFam" id="3.40.50.720:FF:000137">
    <property type="entry name" value="Hydroxysteroid (17-beta) dehydrogenase 3"/>
    <property type="match status" value="1"/>
</dbReference>
<dbReference type="EMBL" id="JAYMYQ010000001">
    <property type="protein sequence ID" value="KAK7359051.1"/>
    <property type="molecule type" value="Genomic_DNA"/>
</dbReference>
<comment type="caution">
    <text evidence="5">The sequence shown here is derived from an EMBL/GenBank/DDBJ whole genome shotgun (WGS) entry which is preliminary data.</text>
</comment>
<dbReference type="Proteomes" id="UP001367508">
    <property type="component" value="Unassembled WGS sequence"/>
</dbReference>
<dbReference type="PANTHER" id="PTHR43899">
    <property type="entry name" value="RH59310P"/>
    <property type="match status" value="1"/>
</dbReference>
<comment type="similarity">
    <text evidence="3">Belongs to the short-chain dehydrogenases/reductases (SDR) family.</text>
</comment>
<dbReference type="PRINTS" id="PR00080">
    <property type="entry name" value="SDRFAMILY"/>
</dbReference>
<dbReference type="PANTHER" id="PTHR43899:SF26">
    <property type="entry name" value="ENOYL-(ACYL CARRIER) REDUCTASE"/>
    <property type="match status" value="1"/>
</dbReference>
<evidence type="ECO:0000256" key="1">
    <source>
        <dbReference type="ARBA" id="ARBA00022857"/>
    </source>
</evidence>
<proteinExistence type="inferred from homology"/>
<dbReference type="SUPFAM" id="SSF51735">
    <property type="entry name" value="NAD(P)-binding Rossmann-fold domains"/>
    <property type="match status" value="1"/>
</dbReference>
<keyword evidence="4" id="KW-0472">Membrane</keyword>
<dbReference type="PIRSF" id="PIRSF000126">
    <property type="entry name" value="11-beta-HSD1"/>
    <property type="match status" value="1"/>
</dbReference>
<sequence>MKLPHIVTACSSICEYLPFTVLFISCLGIIVTLNLLISLTKWIFKTFFRSEKDLIKTYGSWALVTGATDGIGKAFAYQLALRGFNLVLVSRSFRKLETVAGEIKAKHPGVHVKIVQVDFGGDFSESLRRVEEVSEDLEIGVLINNVGITYPGAMLFDEVEEKVWMNIVRVNIEGTTRVTKGVLRGMLRRKKGAVVNIGSGAAVVVPSHPLFTVYAATKAYVDQLSRSLYVEYGQYGIHVQCQVPLYVATNMVSRVACIERDSLFIPTPEAYARAAINKIGYEARCTPYWAHSIQWCFARLIPDPLLDAWRLSIGMRRRNHQIISKPSASYEGKSYGQQNY</sequence>
<accession>A0AAN9MS98</accession>
<dbReference type="InterPro" id="IPR051019">
    <property type="entry name" value="VLCFA-Steroid_DH"/>
</dbReference>
<dbReference type="GO" id="GO:0045703">
    <property type="term" value="F:ketoreductase activity"/>
    <property type="evidence" value="ECO:0007669"/>
    <property type="project" value="TreeGrafter"/>
</dbReference>
<dbReference type="AlphaFoldDB" id="A0AAN9MS98"/>
<protein>
    <submittedName>
        <fullName evidence="5">Uncharacterized protein</fullName>
    </submittedName>
</protein>
<evidence type="ECO:0000256" key="2">
    <source>
        <dbReference type="ARBA" id="ARBA00023002"/>
    </source>
</evidence>
<keyword evidence="2" id="KW-0560">Oxidoreductase</keyword>
<dbReference type="InterPro" id="IPR002347">
    <property type="entry name" value="SDR_fam"/>
</dbReference>
<name>A0AAN9MS98_CANGL</name>
<evidence type="ECO:0000256" key="3">
    <source>
        <dbReference type="RuleBase" id="RU000363"/>
    </source>
</evidence>
<feature type="transmembrane region" description="Helical" evidence="4">
    <location>
        <begin position="20"/>
        <end position="44"/>
    </location>
</feature>